<keyword evidence="14 17" id="KW-0472">Membrane</keyword>
<reference evidence="20 21" key="1">
    <citation type="submission" date="2015-04" db="EMBL/GenBank/DDBJ databases">
        <authorList>
            <person name="Syromyatnikov M.Y."/>
            <person name="Popov V.N."/>
        </authorList>
    </citation>
    <scope>NUCLEOTIDE SEQUENCE [LARGE SCALE GENOMIC DNA]</scope>
    <source>
        <strain evidence="20">WF-38-12</strain>
    </source>
</reference>
<evidence type="ECO:0000256" key="3">
    <source>
        <dbReference type="ARBA" id="ARBA00004576"/>
    </source>
</evidence>
<keyword evidence="8" id="KW-0645">Protease</keyword>
<evidence type="ECO:0000256" key="15">
    <source>
        <dbReference type="ARBA" id="ARBA00023180"/>
    </source>
</evidence>
<name>A0A0U1LZF5_TALIS</name>
<dbReference type="Pfam" id="PF00326">
    <property type="entry name" value="Peptidase_S9"/>
    <property type="match status" value="1"/>
</dbReference>
<dbReference type="FunFam" id="3.40.50.1820:FF:000003">
    <property type="entry name" value="Dipeptidyl peptidase 4"/>
    <property type="match status" value="1"/>
</dbReference>
<keyword evidence="6 20" id="KW-0031">Aminopeptidase</keyword>
<dbReference type="PANTHER" id="PTHR11731">
    <property type="entry name" value="PROTEASE FAMILY S9B,C DIPEPTIDYL-PEPTIDASE IV-RELATED"/>
    <property type="match status" value="1"/>
</dbReference>
<evidence type="ECO:0000313" key="21">
    <source>
        <dbReference type="Proteomes" id="UP000054383"/>
    </source>
</evidence>
<comment type="subcellular location">
    <subcellularLocation>
        <location evidence="3">Vacuole membrane</location>
        <topology evidence="3">Single-pass type II membrane protein</topology>
    </subcellularLocation>
</comment>
<dbReference type="Gene3D" id="2.140.10.30">
    <property type="entry name" value="Dipeptidylpeptidase IV, N-terminal domain"/>
    <property type="match status" value="1"/>
</dbReference>
<gene>
    <name evidence="20" type="primary">dapB</name>
    <name evidence="20" type="ORF">PISL3812_05305</name>
</gene>
<dbReference type="GO" id="GO:0008236">
    <property type="term" value="F:serine-type peptidase activity"/>
    <property type="evidence" value="ECO:0007669"/>
    <property type="project" value="UniProtKB-KW"/>
</dbReference>
<feature type="compositionally biased region" description="Acidic residues" evidence="16">
    <location>
        <begin position="123"/>
        <end position="132"/>
    </location>
</feature>
<evidence type="ECO:0000256" key="6">
    <source>
        <dbReference type="ARBA" id="ARBA00022438"/>
    </source>
</evidence>
<evidence type="ECO:0000259" key="18">
    <source>
        <dbReference type="Pfam" id="PF00326"/>
    </source>
</evidence>
<dbReference type="InterPro" id="IPR050278">
    <property type="entry name" value="Serine_Prot_S9B/DPPIV"/>
</dbReference>
<evidence type="ECO:0000256" key="7">
    <source>
        <dbReference type="ARBA" id="ARBA00022554"/>
    </source>
</evidence>
<dbReference type="Proteomes" id="UP000054383">
    <property type="component" value="Unassembled WGS sequence"/>
</dbReference>
<keyword evidence="21" id="KW-1185">Reference proteome</keyword>
<comment type="function">
    <text evidence="2">Type IV dipeptidyl-peptidase which removes N-terminal dipeptides sequentially from polypeptides having unsubstituted N-termini provided that the penultimate residue is proline.</text>
</comment>
<evidence type="ECO:0000256" key="1">
    <source>
        <dbReference type="ARBA" id="ARBA00001257"/>
    </source>
</evidence>
<evidence type="ECO:0000256" key="2">
    <source>
        <dbReference type="ARBA" id="ARBA00002218"/>
    </source>
</evidence>
<evidence type="ECO:0000256" key="17">
    <source>
        <dbReference type="SAM" id="Phobius"/>
    </source>
</evidence>
<evidence type="ECO:0000256" key="5">
    <source>
        <dbReference type="ARBA" id="ARBA00012062"/>
    </source>
</evidence>
<feature type="region of interest" description="Disordered" evidence="16">
    <location>
        <begin position="62"/>
        <end position="132"/>
    </location>
</feature>
<feature type="compositionally biased region" description="Polar residues" evidence="16">
    <location>
        <begin position="84"/>
        <end position="96"/>
    </location>
</feature>
<dbReference type="InterPro" id="IPR002469">
    <property type="entry name" value="Peptidase_S9B_N"/>
</dbReference>
<dbReference type="Gene3D" id="3.40.50.1820">
    <property type="entry name" value="alpha/beta hydrolase"/>
    <property type="match status" value="1"/>
</dbReference>
<accession>A0A0U1LZF5</accession>
<evidence type="ECO:0000256" key="8">
    <source>
        <dbReference type="ARBA" id="ARBA00022670"/>
    </source>
</evidence>
<dbReference type="PANTHER" id="PTHR11731:SF200">
    <property type="entry name" value="DIPEPTIDYL PEPTIDASE 10, ISOFORM B"/>
    <property type="match status" value="1"/>
</dbReference>
<dbReference type="SUPFAM" id="SSF53474">
    <property type="entry name" value="alpha/beta-Hydrolases"/>
    <property type="match status" value="1"/>
</dbReference>
<evidence type="ECO:0000256" key="9">
    <source>
        <dbReference type="ARBA" id="ARBA00022692"/>
    </source>
</evidence>
<dbReference type="GO" id="GO:0008239">
    <property type="term" value="F:dipeptidyl-peptidase activity"/>
    <property type="evidence" value="ECO:0007669"/>
    <property type="project" value="UniProtKB-EC"/>
</dbReference>
<dbReference type="GO" id="GO:0005774">
    <property type="term" value="C:vacuolar membrane"/>
    <property type="evidence" value="ECO:0007669"/>
    <property type="project" value="UniProtKB-SubCell"/>
</dbReference>
<keyword evidence="15" id="KW-0325">Glycoprotein</keyword>
<feature type="domain" description="Dipeptidylpeptidase IV N-terminal" evidence="19">
    <location>
        <begin position="287"/>
        <end position="661"/>
    </location>
</feature>
<dbReference type="OMA" id="MRTPQEN"/>
<dbReference type="STRING" id="28573.A0A0U1LZF5"/>
<evidence type="ECO:0000256" key="4">
    <source>
        <dbReference type="ARBA" id="ARBA00006150"/>
    </source>
</evidence>
<dbReference type="SUPFAM" id="SSF82171">
    <property type="entry name" value="DPP6 N-terminal domain-like"/>
    <property type="match status" value="1"/>
</dbReference>
<evidence type="ECO:0000313" key="20">
    <source>
        <dbReference type="EMBL" id="CRG88276.1"/>
    </source>
</evidence>
<keyword evidence="11" id="KW-0720">Serine protease</keyword>
<feature type="domain" description="Peptidase S9 prolyl oligopeptidase catalytic" evidence="18">
    <location>
        <begin position="745"/>
        <end position="948"/>
    </location>
</feature>
<dbReference type="Pfam" id="PF00930">
    <property type="entry name" value="DPPIV_N"/>
    <property type="match status" value="1"/>
</dbReference>
<feature type="transmembrane region" description="Helical" evidence="17">
    <location>
        <begin position="152"/>
        <end position="173"/>
    </location>
</feature>
<comment type="catalytic activity">
    <reaction evidence="1">
        <text>Release of an N-terminal dipeptide, Xaa-Yaa-|-Zaa-, from a polypeptide, preferentially when Yaa is Pro, provided Zaa is neither Pro nor hydroxyproline.</text>
        <dbReference type="EC" id="3.4.14.5"/>
    </reaction>
</comment>
<evidence type="ECO:0000256" key="11">
    <source>
        <dbReference type="ARBA" id="ARBA00022825"/>
    </source>
</evidence>
<protein>
    <recommendedName>
        <fullName evidence="5">dipeptidyl-peptidase IV</fullName>
        <ecNumber evidence="5">3.4.14.5</ecNumber>
    </recommendedName>
</protein>
<evidence type="ECO:0000256" key="14">
    <source>
        <dbReference type="ARBA" id="ARBA00023136"/>
    </source>
</evidence>
<keyword evidence="7" id="KW-0926">Vacuole</keyword>
<proteinExistence type="inferred from homology"/>
<dbReference type="InterPro" id="IPR001375">
    <property type="entry name" value="Peptidase_S9_cat"/>
</dbReference>
<evidence type="ECO:0000256" key="10">
    <source>
        <dbReference type="ARBA" id="ARBA00022801"/>
    </source>
</evidence>
<evidence type="ECO:0000256" key="12">
    <source>
        <dbReference type="ARBA" id="ARBA00022968"/>
    </source>
</evidence>
<feature type="compositionally biased region" description="Basic and acidic residues" evidence="16">
    <location>
        <begin position="103"/>
        <end position="112"/>
    </location>
</feature>
<dbReference type="InterPro" id="IPR029058">
    <property type="entry name" value="AB_hydrolase_fold"/>
</dbReference>
<keyword evidence="13 17" id="KW-1133">Transmembrane helix</keyword>
<keyword evidence="12" id="KW-0735">Signal-anchor</keyword>
<dbReference type="OrthoDB" id="16520at2759"/>
<evidence type="ECO:0000256" key="13">
    <source>
        <dbReference type="ARBA" id="ARBA00022989"/>
    </source>
</evidence>
<comment type="similarity">
    <text evidence="4">Belongs to the peptidase S9B family.</text>
</comment>
<keyword evidence="9 17" id="KW-0812">Transmembrane</keyword>
<dbReference type="EMBL" id="CVMT01000004">
    <property type="protein sequence ID" value="CRG88276.1"/>
    <property type="molecule type" value="Genomic_DNA"/>
</dbReference>
<evidence type="ECO:0000259" key="19">
    <source>
        <dbReference type="Pfam" id="PF00930"/>
    </source>
</evidence>
<dbReference type="GO" id="GO:0004177">
    <property type="term" value="F:aminopeptidase activity"/>
    <property type="evidence" value="ECO:0007669"/>
    <property type="project" value="UniProtKB-KW"/>
</dbReference>
<dbReference type="GO" id="GO:0006508">
    <property type="term" value="P:proteolysis"/>
    <property type="evidence" value="ECO:0007669"/>
    <property type="project" value="UniProtKB-KW"/>
</dbReference>
<organism evidence="20 21">
    <name type="scientific">Talaromyces islandicus</name>
    <name type="common">Penicillium islandicum</name>
    <dbReference type="NCBI Taxonomy" id="28573"/>
    <lineage>
        <taxon>Eukaryota</taxon>
        <taxon>Fungi</taxon>
        <taxon>Dikarya</taxon>
        <taxon>Ascomycota</taxon>
        <taxon>Pezizomycotina</taxon>
        <taxon>Eurotiomycetes</taxon>
        <taxon>Eurotiomycetidae</taxon>
        <taxon>Eurotiales</taxon>
        <taxon>Trichocomaceae</taxon>
        <taxon>Talaromyces</taxon>
        <taxon>Talaromyces sect. Islandici</taxon>
    </lineage>
</organism>
<dbReference type="EC" id="3.4.14.5" evidence="5"/>
<keyword evidence="10" id="KW-0378">Hydrolase</keyword>
<dbReference type="GO" id="GO:0005886">
    <property type="term" value="C:plasma membrane"/>
    <property type="evidence" value="ECO:0007669"/>
    <property type="project" value="TreeGrafter"/>
</dbReference>
<dbReference type="AlphaFoldDB" id="A0A0U1LZF5"/>
<evidence type="ECO:0000256" key="16">
    <source>
        <dbReference type="SAM" id="MobiDB-lite"/>
    </source>
</evidence>
<sequence length="971" mass="109020">MERGDHAKPLSPSRYLIDRSPDLGTLGSDDLLSFKQLPLLAIARVLKPKICAHEPPKVAQIGDAKMVDKESSVPLTGRPRKSTASRASTDTLSSDGSFLAHNADTRPYRKSAEMTGAPPYRDLEEDEEDFEADQELLQSPKVKSKGNRATKLLWAVASLCLGVWLVALVFFLIHKRNAVQSDPSTAAVHEADSATGTTSYGKPVTLDSVLEGFWSSRRQSISWIAGPNGEDGLLLERDVWGKKGYLRVEDIRSRQGDVDGFDSRILMNSGSITVNGRSFSPSETWPSSDLKTVLILADKEKNWRHSFTGTYWLFDVESQTAQPLDPENPEAIIQLASWSPKSDAVVFTRDNNMYLRKLSSQTVTPITKDGNKDLFYGIPDWVYEEEVFEGNSATWWSNDGNYVAFLRTNESMVPEFPVQYFMSRPSGKAPSPGLEEYPDVRQIKYPKAGAPNPVVTLEFYDLEKNAVFSVDVPGGFENDDRLIIEVVWASNGKVLVKETNRESDILRNILVDVTTRTGKTIRTDNVEETDGGWVEPIQSTIFVPADPENGRPEDGYIDTIIHDGYDHLGYFTPFDNPVPIHLTSGQWEVVDSSAAVDLKNGIVYFVATKESPTQRHVYSVKLDGSDFKPVTNVEKLGYYDVSFSHGGGYALLSYEGPHVPWQKVINTPSNQDAYEEVLEENKDLSKRVEQYALPAEIYQNITIDGFTLQVVERRPPHFNPAKKYPVLFYLYGGPNSQMVDRRFTVDFHSYVASSLGYVVVTVDGRGTGFIGRKARTAVRGNLGYWEAHDQIETAKAWARKSYVDENHMAIWGWSYGGFMTLKTLEQDAGQTFQYGMAVAPVTDWRFYDSIYTERYMHTPANNPDGYENAAISNMTALSQNIRFLVMHGVSDDNVHFQNTLALLDKLDMANVENYDVHVFPDSDHSIFFHNAHKMVYDRLSSFLTNAFTDEWHKVGSAAPALSKLKRFLFVF</sequence>